<accession>A0AAD5RTU1</accession>
<feature type="compositionally biased region" description="Low complexity" evidence="1">
    <location>
        <begin position="50"/>
        <end position="63"/>
    </location>
</feature>
<evidence type="ECO:0000256" key="2">
    <source>
        <dbReference type="SAM" id="Phobius"/>
    </source>
</evidence>
<reference evidence="3" key="1">
    <citation type="submission" date="2022-07" db="EMBL/GenBank/DDBJ databases">
        <title>Draft genome sequence of Zalerion maritima ATCC 34329, a (micro)plastics degrading marine fungus.</title>
        <authorList>
            <person name="Paco A."/>
            <person name="Goncalves M.F.M."/>
            <person name="Rocha-Santos T.A.P."/>
            <person name="Alves A."/>
        </authorList>
    </citation>
    <scope>NUCLEOTIDE SEQUENCE</scope>
    <source>
        <strain evidence="3">ATCC 34329</strain>
    </source>
</reference>
<dbReference type="Proteomes" id="UP001201980">
    <property type="component" value="Unassembled WGS sequence"/>
</dbReference>
<dbReference type="AlphaFoldDB" id="A0AAD5RTU1"/>
<dbReference type="PANTHER" id="PTHR35587">
    <property type="entry name" value="EXPRESSED PROTEIN"/>
    <property type="match status" value="1"/>
</dbReference>
<sequence>MASKNTTTKTAGDSITTSRATSALPTTAVLNPLADLGLTSTKTKINDDTASVSNSDMASSVSSRGRRRRRNRNKGGGAANALTSGMKAPAVLPRIQESKPVRLQLGLNLDVDLELKAHIEGDVSLSLLAEKKYKPRKSPELKVAEDGTAMDKEELFHMRLGRLKLRQKWIDREISSSLTLSVMIGLVVLGFISGFLTAKMGDLIPIPFIS</sequence>
<gene>
    <name evidence="3" type="ORF">MKZ38_010068</name>
</gene>
<evidence type="ECO:0000313" key="4">
    <source>
        <dbReference type="Proteomes" id="UP001201980"/>
    </source>
</evidence>
<evidence type="ECO:0000256" key="1">
    <source>
        <dbReference type="SAM" id="MobiDB-lite"/>
    </source>
</evidence>
<feature type="region of interest" description="Disordered" evidence="1">
    <location>
        <begin position="46"/>
        <end position="82"/>
    </location>
</feature>
<comment type="caution">
    <text evidence="3">The sequence shown here is derived from an EMBL/GenBank/DDBJ whole genome shotgun (WGS) entry which is preliminary data.</text>
</comment>
<feature type="compositionally biased region" description="Basic residues" evidence="1">
    <location>
        <begin position="64"/>
        <end position="73"/>
    </location>
</feature>
<keyword evidence="2" id="KW-0472">Membrane</keyword>
<name>A0AAD5RTU1_9PEZI</name>
<feature type="transmembrane region" description="Helical" evidence="2">
    <location>
        <begin position="174"/>
        <end position="196"/>
    </location>
</feature>
<keyword evidence="4" id="KW-1185">Reference proteome</keyword>
<evidence type="ECO:0000313" key="3">
    <source>
        <dbReference type="EMBL" id="KAJ2903317.1"/>
    </source>
</evidence>
<dbReference type="EMBL" id="JAKWBI020000084">
    <property type="protein sequence ID" value="KAJ2903317.1"/>
    <property type="molecule type" value="Genomic_DNA"/>
</dbReference>
<organism evidence="3 4">
    <name type="scientific">Zalerion maritima</name>
    <dbReference type="NCBI Taxonomy" id="339359"/>
    <lineage>
        <taxon>Eukaryota</taxon>
        <taxon>Fungi</taxon>
        <taxon>Dikarya</taxon>
        <taxon>Ascomycota</taxon>
        <taxon>Pezizomycotina</taxon>
        <taxon>Sordariomycetes</taxon>
        <taxon>Lulworthiomycetidae</taxon>
        <taxon>Lulworthiales</taxon>
        <taxon>Lulworthiaceae</taxon>
        <taxon>Zalerion</taxon>
    </lineage>
</organism>
<dbReference type="PANTHER" id="PTHR35587:SF4">
    <property type="match status" value="1"/>
</dbReference>
<keyword evidence="2" id="KW-1133">Transmembrane helix</keyword>
<proteinExistence type="predicted"/>
<feature type="region of interest" description="Disordered" evidence="1">
    <location>
        <begin position="1"/>
        <end position="24"/>
    </location>
</feature>
<protein>
    <submittedName>
        <fullName evidence="3">Uncharacterized protein</fullName>
    </submittedName>
</protein>
<keyword evidence="2" id="KW-0812">Transmembrane</keyword>